<comment type="caution">
    <text evidence="1">The sequence shown here is derived from an EMBL/GenBank/DDBJ whole genome shotgun (WGS) entry which is preliminary data.</text>
</comment>
<dbReference type="InterPro" id="IPR032675">
    <property type="entry name" value="LRR_dom_sf"/>
</dbReference>
<gene>
    <name evidence="1" type="ORF">EMPS_07305</name>
</gene>
<proteinExistence type="predicted"/>
<name>A0A9P3LYA7_9FUNG</name>
<reference evidence="1" key="1">
    <citation type="submission" date="2021-11" db="EMBL/GenBank/DDBJ databases">
        <authorList>
            <person name="Herlambang A."/>
            <person name="Guo Y."/>
            <person name="Takashima Y."/>
            <person name="Nishizawa T."/>
        </authorList>
    </citation>
    <scope>NUCLEOTIDE SEQUENCE</scope>
    <source>
        <strain evidence="1">E1425</strain>
    </source>
</reference>
<reference evidence="1" key="2">
    <citation type="journal article" date="2022" name="Microbiol. Resour. Announc.">
        <title>Whole-Genome Sequence of Entomortierella parvispora E1425, a Mucoromycotan Fungus Associated with Burkholderiaceae-Related Endosymbiotic Bacteria.</title>
        <authorList>
            <person name="Herlambang A."/>
            <person name="Guo Y."/>
            <person name="Takashima Y."/>
            <person name="Narisawa K."/>
            <person name="Ohta H."/>
            <person name="Nishizawa T."/>
        </authorList>
    </citation>
    <scope>NUCLEOTIDE SEQUENCE</scope>
    <source>
        <strain evidence="1">E1425</strain>
    </source>
</reference>
<accession>A0A9P3LYA7</accession>
<organism evidence="1 2">
    <name type="scientific">Entomortierella parvispora</name>
    <dbReference type="NCBI Taxonomy" id="205924"/>
    <lineage>
        <taxon>Eukaryota</taxon>
        <taxon>Fungi</taxon>
        <taxon>Fungi incertae sedis</taxon>
        <taxon>Mucoromycota</taxon>
        <taxon>Mortierellomycotina</taxon>
        <taxon>Mortierellomycetes</taxon>
        <taxon>Mortierellales</taxon>
        <taxon>Mortierellaceae</taxon>
        <taxon>Entomortierella</taxon>
    </lineage>
</organism>
<evidence type="ECO:0008006" key="3">
    <source>
        <dbReference type="Google" id="ProtNLM"/>
    </source>
</evidence>
<protein>
    <recommendedName>
        <fullName evidence="3">F-box domain-containing protein</fullName>
    </recommendedName>
</protein>
<dbReference type="Gene3D" id="3.80.10.10">
    <property type="entry name" value="Ribonuclease Inhibitor"/>
    <property type="match status" value="1"/>
</dbReference>
<dbReference type="OrthoDB" id="550575at2759"/>
<dbReference type="AlphaFoldDB" id="A0A9P3LYA7"/>
<sequence length="567" mass="65554">MNESTITTAASILPAPFTTHAAIFDIHFLQSRICDHLDHLSLRRCTLVSSNFYVAFSPFLWRSIRIHRRSTYKRFIQPEAQAGLARHASRVREVSSTFPSVWAIFLSQPCPNLLVLDSPSLQSHGKRQSNIKYLPTVLELLQKSPHLQTLRLGYFKYEMDAVATFFETVRRHSSLKNMEIDHRDYVSCTLVRHMLWSTLKLERFSLNANVVGYLQRFTSEETQQNLIRLTGQEDPVFGLKDLTVQGLFYDHEQDTLFRFLKRCSNMERIAFPGMHWSRQVPILADIIAAFMPRLQHLDFSSLSIPGRFVARVVDKCQRLRTFIGNDRHDNSLPLLNAVLQHGDTLEVFRMHANDTLPSEGILRLLTTCSQLEVLDLMRLESRWMAPEEQHKWREYTRVHADRDGPALLDVADMDGDHGPLFCTPWACERLKVLRIHYRTPALESGEDEVQPKVLYEQLSALSRLEDLRLGWIQPPPSDLNDSNADGLVTSNLVTAFRRLHVVAEESAQDETPHQRARVQNVGVALQAWTQLKSLRKLELRGLKLFIEKDQIKKARRKWGDIEWIQYS</sequence>
<dbReference type="PANTHER" id="PTHR16134">
    <property type="entry name" value="F-BOX/TPR REPEAT PROTEIN POF3"/>
    <property type="match status" value="1"/>
</dbReference>
<dbReference type="PANTHER" id="PTHR16134:SF119">
    <property type="entry name" value="AT02038P-RELATED"/>
    <property type="match status" value="1"/>
</dbReference>
<keyword evidence="2" id="KW-1185">Reference proteome</keyword>
<evidence type="ECO:0000313" key="1">
    <source>
        <dbReference type="EMBL" id="GJJ74947.1"/>
    </source>
</evidence>
<dbReference type="Proteomes" id="UP000827284">
    <property type="component" value="Unassembled WGS sequence"/>
</dbReference>
<evidence type="ECO:0000313" key="2">
    <source>
        <dbReference type="Proteomes" id="UP000827284"/>
    </source>
</evidence>
<dbReference type="SUPFAM" id="SSF52047">
    <property type="entry name" value="RNI-like"/>
    <property type="match status" value="1"/>
</dbReference>
<dbReference type="EMBL" id="BQFW01000010">
    <property type="protein sequence ID" value="GJJ74947.1"/>
    <property type="molecule type" value="Genomic_DNA"/>
</dbReference>